<dbReference type="EMBL" id="JBHTAP010000001">
    <property type="protein sequence ID" value="MFC7233986.1"/>
    <property type="molecule type" value="Genomic_DNA"/>
</dbReference>
<dbReference type="Gene3D" id="3.40.630.30">
    <property type="match status" value="1"/>
</dbReference>
<comment type="caution">
    <text evidence="2">The sequence shown here is derived from an EMBL/GenBank/DDBJ whole genome shotgun (WGS) entry which is preliminary data.</text>
</comment>
<dbReference type="CDD" id="cd04301">
    <property type="entry name" value="NAT_SF"/>
    <property type="match status" value="1"/>
</dbReference>
<dbReference type="SUPFAM" id="SSF55729">
    <property type="entry name" value="Acyl-CoA N-acyltransferases (Nat)"/>
    <property type="match status" value="1"/>
</dbReference>
<dbReference type="AlphaFoldDB" id="A0ABD5ZK98"/>
<dbReference type="InterPro" id="IPR016181">
    <property type="entry name" value="Acyl_CoA_acyltransferase"/>
</dbReference>
<dbReference type="RefSeq" id="WP_276234982.1">
    <property type="nucleotide sequence ID" value="NZ_CP119802.1"/>
</dbReference>
<sequence length="142" mass="16057">MDVAVFDRDDPDFEPALALRTRVFVEEQDVPMDREVDGLDPEATHFLLRDPDPVAVARVRDHEGDLKVERVAVARERRGEGYGDAVMDAVESWARENGYDRLVLDAQVPVVGFYEGRGYTVQDDEPFDDAGIPHRRMATRLG</sequence>
<dbReference type="PANTHER" id="PTHR13538">
    <property type="entry name" value="N-ACETYLTRANSFERASE 6"/>
    <property type="match status" value="1"/>
</dbReference>
<dbReference type="GeneID" id="79265648"/>
<organism evidence="2 3">
    <name type="scientific">Halosegnis marinus</name>
    <dbReference type="NCBI Taxonomy" id="3034023"/>
    <lineage>
        <taxon>Archaea</taxon>
        <taxon>Methanobacteriati</taxon>
        <taxon>Methanobacteriota</taxon>
        <taxon>Stenosarchaea group</taxon>
        <taxon>Halobacteria</taxon>
        <taxon>Halobacteriales</taxon>
        <taxon>Natronomonadaceae</taxon>
        <taxon>Halosegnis</taxon>
    </lineage>
</organism>
<name>A0ABD5ZK98_9EURY</name>
<dbReference type="Pfam" id="PF13673">
    <property type="entry name" value="Acetyltransf_10"/>
    <property type="match status" value="1"/>
</dbReference>
<protein>
    <submittedName>
        <fullName evidence="2">GNAT family N-acetyltransferase</fullName>
    </submittedName>
</protein>
<reference evidence="2 3" key="1">
    <citation type="journal article" date="2019" name="Int. J. Syst. Evol. Microbiol.">
        <title>The Global Catalogue of Microorganisms (GCM) 10K type strain sequencing project: providing services to taxonomists for standard genome sequencing and annotation.</title>
        <authorList>
            <consortium name="The Broad Institute Genomics Platform"/>
            <consortium name="The Broad Institute Genome Sequencing Center for Infectious Disease"/>
            <person name="Wu L."/>
            <person name="Ma J."/>
        </authorList>
    </citation>
    <scope>NUCLEOTIDE SEQUENCE [LARGE SCALE GENOMIC DNA]</scope>
    <source>
        <strain evidence="2 3">DT85</strain>
    </source>
</reference>
<evidence type="ECO:0000313" key="2">
    <source>
        <dbReference type="EMBL" id="MFC7233986.1"/>
    </source>
</evidence>
<proteinExistence type="predicted"/>
<dbReference type="InterPro" id="IPR000182">
    <property type="entry name" value="GNAT_dom"/>
</dbReference>
<accession>A0ABD5ZK98</accession>
<keyword evidence="3" id="KW-1185">Reference proteome</keyword>
<dbReference type="InterPro" id="IPR039840">
    <property type="entry name" value="NAA80"/>
</dbReference>
<dbReference type="PROSITE" id="PS51186">
    <property type="entry name" value="GNAT"/>
    <property type="match status" value="1"/>
</dbReference>
<evidence type="ECO:0000313" key="3">
    <source>
        <dbReference type="Proteomes" id="UP001596398"/>
    </source>
</evidence>
<dbReference type="Proteomes" id="UP001596398">
    <property type="component" value="Unassembled WGS sequence"/>
</dbReference>
<dbReference type="PANTHER" id="PTHR13538:SF4">
    <property type="entry name" value="N-ALPHA-ACETYLTRANSFERASE 80"/>
    <property type="match status" value="1"/>
</dbReference>
<gene>
    <name evidence="2" type="ORF">ACFQJ4_01515</name>
</gene>
<evidence type="ECO:0000259" key="1">
    <source>
        <dbReference type="PROSITE" id="PS51186"/>
    </source>
</evidence>
<feature type="domain" description="N-acetyltransferase" evidence="1">
    <location>
        <begin position="1"/>
        <end position="142"/>
    </location>
</feature>